<evidence type="ECO:0000256" key="1">
    <source>
        <dbReference type="SAM" id="MobiDB-lite"/>
    </source>
</evidence>
<dbReference type="Proteomes" id="UP000467840">
    <property type="component" value="Chromosome 3"/>
</dbReference>
<feature type="region of interest" description="Disordered" evidence="1">
    <location>
        <begin position="408"/>
        <end position="439"/>
    </location>
</feature>
<dbReference type="PANTHER" id="PTHR35986">
    <property type="entry name" value="EXPRESSED PROTEIN"/>
    <property type="match status" value="1"/>
</dbReference>
<evidence type="ECO:0000313" key="3">
    <source>
        <dbReference type="Proteomes" id="UP000467840"/>
    </source>
</evidence>
<evidence type="ECO:0000313" key="2">
    <source>
        <dbReference type="EMBL" id="KAF2285403.1"/>
    </source>
</evidence>
<protein>
    <submittedName>
        <fullName evidence="2">Uncharacterized protein</fullName>
    </submittedName>
</protein>
<dbReference type="EMBL" id="JAAGAX010000017">
    <property type="protein sequence ID" value="KAF2285403.1"/>
    <property type="molecule type" value="Genomic_DNA"/>
</dbReference>
<sequence>MKANQATASSSSVKSSTTMVAMEERDSCYYPGCRKDANCNCDICLASINATLDLMPFSVQNSSLTKLSSSCPNVERTPLSFSPSILSTPISNSCPRMESPVLQSTARLNWSDKREKEKKKKKREWGFTGTFPRLVLGLSLLFVAETGFSWGHCCVLRPAFSADKIRKIGERSRVVQDLTRRLRFMQNELKGFVADQKVSNCSHMHSIWKINQDGLLLNSRCELYKSAIEEVSIWGWPLQTAGLLKTGFSTRSFTVLSGRLTEGKLTPEEANVLLKCKSKAVWEFTAGVLIGGSVAWAAATWKLSKFARVYLSGGAAAFFGMWRFNRAINSCLDHILDLDGSRIQRELANIFVNKHQDDPWTMKRMYRHFYSENVFDDSNSDKPILRWRYRNFFGDNVAYGQRMNDCDSQSDSHIVSHDDSDSKKAHVESKQVPMNPGADVMEDPLDSIFGSMAPVEEIHHLSASSTPARALTRCHRRSHRRHRMLHHKSVDLKPAPQQA</sequence>
<gene>
    <name evidence="2" type="ORF">GH714_003541</name>
</gene>
<organism evidence="2 3">
    <name type="scientific">Hevea brasiliensis</name>
    <name type="common">Para rubber tree</name>
    <name type="synonym">Siphonia brasiliensis</name>
    <dbReference type="NCBI Taxonomy" id="3981"/>
    <lineage>
        <taxon>Eukaryota</taxon>
        <taxon>Viridiplantae</taxon>
        <taxon>Streptophyta</taxon>
        <taxon>Embryophyta</taxon>
        <taxon>Tracheophyta</taxon>
        <taxon>Spermatophyta</taxon>
        <taxon>Magnoliopsida</taxon>
        <taxon>eudicotyledons</taxon>
        <taxon>Gunneridae</taxon>
        <taxon>Pentapetalae</taxon>
        <taxon>rosids</taxon>
        <taxon>fabids</taxon>
        <taxon>Malpighiales</taxon>
        <taxon>Euphorbiaceae</taxon>
        <taxon>Crotonoideae</taxon>
        <taxon>Micrandreae</taxon>
        <taxon>Hevea</taxon>
    </lineage>
</organism>
<name>A0A6A6KBC8_HEVBR</name>
<dbReference type="AlphaFoldDB" id="A0A6A6KBC8"/>
<feature type="compositionally biased region" description="Basic residues" evidence="1">
    <location>
        <begin position="478"/>
        <end position="487"/>
    </location>
</feature>
<dbReference type="PANTHER" id="PTHR35986:SF1">
    <property type="entry name" value="OS10G0430800 PROTEIN"/>
    <property type="match status" value="1"/>
</dbReference>
<feature type="region of interest" description="Disordered" evidence="1">
    <location>
        <begin position="478"/>
        <end position="499"/>
    </location>
</feature>
<accession>A0A6A6KBC8</accession>
<comment type="caution">
    <text evidence="2">The sequence shown here is derived from an EMBL/GenBank/DDBJ whole genome shotgun (WGS) entry which is preliminary data.</text>
</comment>
<reference evidence="2 3" key="1">
    <citation type="journal article" date="2020" name="Mol. Plant">
        <title>The Chromosome-Based Rubber Tree Genome Provides New Insights into Spurge Genome Evolution and Rubber Biosynthesis.</title>
        <authorList>
            <person name="Liu J."/>
            <person name="Shi C."/>
            <person name="Shi C.C."/>
            <person name="Li W."/>
            <person name="Zhang Q.J."/>
            <person name="Zhang Y."/>
            <person name="Li K."/>
            <person name="Lu H.F."/>
            <person name="Shi C."/>
            <person name="Zhu S.T."/>
            <person name="Xiao Z.Y."/>
            <person name="Nan H."/>
            <person name="Yue Y."/>
            <person name="Zhu X.G."/>
            <person name="Wu Y."/>
            <person name="Hong X.N."/>
            <person name="Fan G.Y."/>
            <person name="Tong Y."/>
            <person name="Zhang D."/>
            <person name="Mao C.L."/>
            <person name="Liu Y.L."/>
            <person name="Hao S.J."/>
            <person name="Liu W.Q."/>
            <person name="Lv M.Q."/>
            <person name="Zhang H.B."/>
            <person name="Liu Y."/>
            <person name="Hu-Tang G.R."/>
            <person name="Wang J.P."/>
            <person name="Wang J.H."/>
            <person name="Sun Y.H."/>
            <person name="Ni S.B."/>
            <person name="Chen W.B."/>
            <person name="Zhang X.C."/>
            <person name="Jiao Y.N."/>
            <person name="Eichler E.E."/>
            <person name="Li G.H."/>
            <person name="Liu X."/>
            <person name="Gao L.Z."/>
        </authorList>
    </citation>
    <scope>NUCLEOTIDE SEQUENCE [LARGE SCALE GENOMIC DNA]</scope>
    <source>
        <strain evidence="3">cv. GT1</strain>
        <tissue evidence="2">Leaf</tissue>
    </source>
</reference>
<proteinExistence type="predicted"/>
<keyword evidence="3" id="KW-1185">Reference proteome</keyword>
<feature type="compositionally biased region" description="Basic and acidic residues" evidence="1">
    <location>
        <begin position="414"/>
        <end position="429"/>
    </location>
</feature>